<accession>A0AAW0PY13</accession>
<dbReference type="GO" id="GO:0045893">
    <property type="term" value="P:positive regulation of DNA-templated transcription"/>
    <property type="evidence" value="ECO:0007669"/>
    <property type="project" value="UniProtKB-ARBA"/>
</dbReference>
<evidence type="ECO:0000256" key="13">
    <source>
        <dbReference type="SAM" id="MobiDB-lite"/>
    </source>
</evidence>
<keyword evidence="9" id="KW-0238">DNA-binding</keyword>
<dbReference type="PANTHER" id="PTHR24390">
    <property type="entry name" value="ZINC FINGER PROTEIN"/>
    <property type="match status" value="1"/>
</dbReference>
<dbReference type="GO" id="GO:0006357">
    <property type="term" value="P:regulation of transcription by RNA polymerase II"/>
    <property type="evidence" value="ECO:0007669"/>
    <property type="project" value="TreeGrafter"/>
</dbReference>
<evidence type="ECO:0000256" key="11">
    <source>
        <dbReference type="ARBA" id="ARBA00023242"/>
    </source>
</evidence>
<evidence type="ECO:0000259" key="14">
    <source>
        <dbReference type="PROSITE" id="PS50157"/>
    </source>
</evidence>
<feature type="compositionally biased region" description="Low complexity" evidence="13">
    <location>
        <begin position="158"/>
        <end position="170"/>
    </location>
</feature>
<dbReference type="FunFam" id="3.30.160.60:FF:002274">
    <property type="entry name" value="Zinc finger protein 432"/>
    <property type="match status" value="1"/>
</dbReference>
<dbReference type="GO" id="GO:0008270">
    <property type="term" value="F:zinc ion binding"/>
    <property type="evidence" value="ECO:0007669"/>
    <property type="project" value="UniProtKB-KW"/>
</dbReference>
<dbReference type="EMBL" id="JBBPFD010000001">
    <property type="protein sequence ID" value="KAK7944401.1"/>
    <property type="molecule type" value="Genomic_DNA"/>
</dbReference>
<dbReference type="GO" id="GO:0005634">
    <property type="term" value="C:nucleus"/>
    <property type="evidence" value="ECO:0007669"/>
    <property type="project" value="UniProtKB-SubCell"/>
</dbReference>
<dbReference type="GO" id="GO:0000978">
    <property type="term" value="F:RNA polymerase II cis-regulatory region sequence-specific DNA binding"/>
    <property type="evidence" value="ECO:0007669"/>
    <property type="project" value="TreeGrafter"/>
</dbReference>
<dbReference type="PROSITE" id="PS00028">
    <property type="entry name" value="ZINC_FINGER_C2H2_1"/>
    <property type="match status" value="6"/>
</dbReference>
<dbReference type="FunFam" id="3.30.160.60:FF:000624">
    <property type="entry name" value="zinc finger protein 697"/>
    <property type="match status" value="1"/>
</dbReference>
<dbReference type="Proteomes" id="UP001460270">
    <property type="component" value="Unassembled WGS sequence"/>
</dbReference>
<evidence type="ECO:0000256" key="4">
    <source>
        <dbReference type="ARBA" id="ARBA00022723"/>
    </source>
</evidence>
<feature type="region of interest" description="Disordered" evidence="13">
    <location>
        <begin position="150"/>
        <end position="176"/>
    </location>
</feature>
<sequence>MMSTNQRLDVMVGERLALAAQEIFSLFDAAVVEYKNEIIRLGKETERQQRLLNAVYNPRVILEPARVDLVSPAPITCVKIKEENVEVVRVKEEIEYVDEELEEFPLIFGNEQQQQTGPAVPNAADKEEEVNKGAQTGALFADFERQSDANADSDVEWVPTSPSSSSSKTVQQKKPKIRRVIKAEPGTLQINSTFESVSDKNAKLETCECGKVFASKADLFRHVETHVKERPYSCSVCGKCFTVKKNMEVHMRIHTGEKLYACTVCDKRFIQASTLNSHMRTHSRDSTFSRPGGSKPRVKDPSIIKPFKCPVCQKSFKLKAYLQAHIMVHVADRPFSCPECPKTFRRKVYLKNHMAIHSKKKIFNLRPFGCNKCNRRFKDEASQQQHMAVHTGEKPFRCPVCHTGFTLKSNLCTHMKKHKKHKEVASFYCSTCCIHFLSKSNFLNHKATVCADASSIDLT</sequence>
<dbReference type="SMART" id="SM00355">
    <property type="entry name" value="ZnF_C2H2"/>
    <property type="match status" value="7"/>
</dbReference>
<evidence type="ECO:0000256" key="1">
    <source>
        <dbReference type="ARBA" id="ARBA00003767"/>
    </source>
</evidence>
<keyword evidence="11" id="KW-0539">Nucleus</keyword>
<evidence type="ECO:0000256" key="3">
    <source>
        <dbReference type="ARBA" id="ARBA00006991"/>
    </source>
</evidence>
<feature type="domain" description="C2H2-type" evidence="14">
    <location>
        <begin position="260"/>
        <end position="287"/>
    </location>
</feature>
<evidence type="ECO:0000256" key="6">
    <source>
        <dbReference type="ARBA" id="ARBA00022771"/>
    </source>
</evidence>
<evidence type="ECO:0000256" key="9">
    <source>
        <dbReference type="ARBA" id="ARBA00023125"/>
    </source>
</evidence>
<dbReference type="InterPro" id="IPR013087">
    <property type="entry name" value="Znf_C2H2_type"/>
</dbReference>
<comment type="subcellular location">
    <subcellularLocation>
        <location evidence="2">Nucleus</location>
    </subcellularLocation>
</comment>
<evidence type="ECO:0000256" key="5">
    <source>
        <dbReference type="ARBA" id="ARBA00022737"/>
    </source>
</evidence>
<evidence type="ECO:0000256" key="7">
    <source>
        <dbReference type="ARBA" id="ARBA00022833"/>
    </source>
</evidence>
<keyword evidence="4" id="KW-0479">Metal-binding</keyword>
<evidence type="ECO:0000313" key="16">
    <source>
        <dbReference type="Proteomes" id="UP001460270"/>
    </source>
</evidence>
<dbReference type="GO" id="GO:0005694">
    <property type="term" value="C:chromosome"/>
    <property type="evidence" value="ECO:0007669"/>
    <property type="project" value="UniProtKB-ARBA"/>
</dbReference>
<evidence type="ECO:0000256" key="2">
    <source>
        <dbReference type="ARBA" id="ARBA00004123"/>
    </source>
</evidence>
<dbReference type="PANTHER" id="PTHR24390:SF79">
    <property type="entry name" value="ASPARAGINE-RICH ZINC FINGER PROTEIN AZF1"/>
    <property type="match status" value="1"/>
</dbReference>
<keyword evidence="5" id="KW-0677">Repeat</keyword>
<keyword evidence="16" id="KW-1185">Reference proteome</keyword>
<comment type="function">
    <text evidence="1">May be involved in transcriptional regulation.</text>
</comment>
<feature type="domain" description="C2H2-type" evidence="14">
    <location>
        <begin position="335"/>
        <end position="362"/>
    </location>
</feature>
<feature type="domain" description="C2H2-type" evidence="14">
    <location>
        <begin position="307"/>
        <end position="334"/>
    </location>
</feature>
<gene>
    <name evidence="15" type="ORF">WMY93_000129</name>
</gene>
<keyword evidence="10" id="KW-0804">Transcription</keyword>
<dbReference type="SUPFAM" id="SSF57667">
    <property type="entry name" value="beta-beta-alpha zinc fingers"/>
    <property type="match status" value="4"/>
</dbReference>
<dbReference type="InterPro" id="IPR036236">
    <property type="entry name" value="Znf_C2H2_sf"/>
</dbReference>
<dbReference type="FunFam" id="3.30.160.60:FF:000065">
    <property type="entry name" value="B-cell CLL/lymphoma 6, member B"/>
    <property type="match status" value="1"/>
</dbReference>
<dbReference type="FunFam" id="3.30.160.60:FF:001732">
    <property type="entry name" value="Zgc:162936"/>
    <property type="match status" value="1"/>
</dbReference>
<dbReference type="Gene3D" id="3.30.160.60">
    <property type="entry name" value="Classic Zinc Finger"/>
    <property type="match status" value="7"/>
</dbReference>
<organism evidence="15 16">
    <name type="scientific">Mugilogobius chulae</name>
    <name type="common">yellowstripe goby</name>
    <dbReference type="NCBI Taxonomy" id="88201"/>
    <lineage>
        <taxon>Eukaryota</taxon>
        <taxon>Metazoa</taxon>
        <taxon>Chordata</taxon>
        <taxon>Craniata</taxon>
        <taxon>Vertebrata</taxon>
        <taxon>Euteleostomi</taxon>
        <taxon>Actinopterygii</taxon>
        <taxon>Neopterygii</taxon>
        <taxon>Teleostei</taxon>
        <taxon>Neoteleostei</taxon>
        <taxon>Acanthomorphata</taxon>
        <taxon>Gobiaria</taxon>
        <taxon>Gobiiformes</taxon>
        <taxon>Gobioidei</taxon>
        <taxon>Gobiidae</taxon>
        <taxon>Gobionellinae</taxon>
        <taxon>Mugilogobius</taxon>
    </lineage>
</organism>
<reference evidence="16" key="1">
    <citation type="submission" date="2024-04" db="EMBL/GenBank/DDBJ databases">
        <title>Salinicola lusitanus LLJ914,a marine bacterium isolated from the Okinawa Trough.</title>
        <authorList>
            <person name="Li J."/>
        </authorList>
    </citation>
    <scope>NUCLEOTIDE SEQUENCE [LARGE SCALE GENOMIC DNA]</scope>
</reference>
<proteinExistence type="inferred from homology"/>
<evidence type="ECO:0000256" key="10">
    <source>
        <dbReference type="ARBA" id="ARBA00023163"/>
    </source>
</evidence>
<keyword evidence="8" id="KW-0805">Transcription regulation</keyword>
<comment type="similarity">
    <text evidence="3">Belongs to the krueppel C2H2-type zinc-finger protein family.</text>
</comment>
<dbReference type="Pfam" id="PF00096">
    <property type="entry name" value="zf-C2H2"/>
    <property type="match status" value="6"/>
</dbReference>
<evidence type="ECO:0000256" key="12">
    <source>
        <dbReference type="PROSITE-ProRule" id="PRU00042"/>
    </source>
</evidence>
<feature type="domain" description="C2H2-type" evidence="14">
    <location>
        <begin position="204"/>
        <end position="231"/>
    </location>
</feature>
<dbReference type="AlphaFoldDB" id="A0AAW0PY13"/>
<evidence type="ECO:0000313" key="15">
    <source>
        <dbReference type="EMBL" id="KAK7944401.1"/>
    </source>
</evidence>
<keyword evidence="7" id="KW-0862">Zinc</keyword>
<protein>
    <recommendedName>
        <fullName evidence="14">C2H2-type domain-containing protein</fullName>
    </recommendedName>
</protein>
<evidence type="ECO:0000256" key="8">
    <source>
        <dbReference type="ARBA" id="ARBA00023015"/>
    </source>
</evidence>
<feature type="domain" description="C2H2-type" evidence="14">
    <location>
        <begin position="368"/>
        <end position="395"/>
    </location>
</feature>
<dbReference type="GO" id="GO:0003700">
    <property type="term" value="F:DNA-binding transcription factor activity"/>
    <property type="evidence" value="ECO:0007669"/>
    <property type="project" value="TreeGrafter"/>
</dbReference>
<name>A0AAW0PY13_9GOBI</name>
<comment type="caution">
    <text evidence="15">The sequence shown here is derived from an EMBL/GenBank/DDBJ whole genome shotgun (WGS) entry which is preliminary data.</text>
</comment>
<keyword evidence="6 12" id="KW-0863">Zinc-finger</keyword>
<feature type="domain" description="C2H2-type" evidence="14">
    <location>
        <begin position="396"/>
        <end position="423"/>
    </location>
</feature>
<dbReference type="FunFam" id="3.30.160.60:FF:000145">
    <property type="entry name" value="Zinc finger protein 574"/>
    <property type="match status" value="1"/>
</dbReference>
<dbReference type="PROSITE" id="PS50157">
    <property type="entry name" value="ZINC_FINGER_C2H2_2"/>
    <property type="match status" value="7"/>
</dbReference>
<feature type="domain" description="C2H2-type" evidence="14">
    <location>
        <begin position="232"/>
        <end position="259"/>
    </location>
</feature>